<name>A0A0E9VM08_ANGAN</name>
<sequence>MYLQKRHFTHSLALCPRFKRAKHEATTQETEEIIHLKGERRMGR</sequence>
<reference evidence="1" key="2">
    <citation type="journal article" date="2015" name="Fish Shellfish Immunol.">
        <title>Early steps in the European eel (Anguilla anguilla)-Vibrio vulnificus interaction in the gills: Role of the RtxA13 toxin.</title>
        <authorList>
            <person name="Callol A."/>
            <person name="Pajuelo D."/>
            <person name="Ebbesson L."/>
            <person name="Teles M."/>
            <person name="MacKenzie S."/>
            <person name="Amaro C."/>
        </authorList>
    </citation>
    <scope>NUCLEOTIDE SEQUENCE</scope>
</reference>
<dbReference type="AlphaFoldDB" id="A0A0E9VM08"/>
<organism evidence="1">
    <name type="scientific">Anguilla anguilla</name>
    <name type="common">European freshwater eel</name>
    <name type="synonym">Muraena anguilla</name>
    <dbReference type="NCBI Taxonomy" id="7936"/>
    <lineage>
        <taxon>Eukaryota</taxon>
        <taxon>Metazoa</taxon>
        <taxon>Chordata</taxon>
        <taxon>Craniata</taxon>
        <taxon>Vertebrata</taxon>
        <taxon>Euteleostomi</taxon>
        <taxon>Actinopterygii</taxon>
        <taxon>Neopterygii</taxon>
        <taxon>Teleostei</taxon>
        <taxon>Anguilliformes</taxon>
        <taxon>Anguillidae</taxon>
        <taxon>Anguilla</taxon>
    </lineage>
</organism>
<dbReference type="EMBL" id="GBXM01029403">
    <property type="protein sequence ID" value="JAH79174.1"/>
    <property type="molecule type" value="Transcribed_RNA"/>
</dbReference>
<accession>A0A0E9VM08</accession>
<protein>
    <submittedName>
        <fullName evidence="1">Uncharacterized protein</fullName>
    </submittedName>
</protein>
<reference evidence="1" key="1">
    <citation type="submission" date="2014-11" db="EMBL/GenBank/DDBJ databases">
        <authorList>
            <person name="Amaro Gonzalez C."/>
        </authorList>
    </citation>
    <scope>NUCLEOTIDE SEQUENCE</scope>
</reference>
<evidence type="ECO:0000313" key="1">
    <source>
        <dbReference type="EMBL" id="JAH79174.1"/>
    </source>
</evidence>
<proteinExistence type="predicted"/>